<dbReference type="STRING" id="1165861.A0A0L0UJC0"/>
<dbReference type="EMBL" id="AJIL01006718">
    <property type="protein sequence ID" value="KNE87106.1"/>
    <property type="molecule type" value="Genomic_DNA"/>
</dbReference>
<feature type="non-terminal residue" evidence="1">
    <location>
        <position position="156"/>
    </location>
</feature>
<evidence type="ECO:0000313" key="2">
    <source>
        <dbReference type="Proteomes" id="UP000054564"/>
    </source>
</evidence>
<dbReference type="Proteomes" id="UP000054564">
    <property type="component" value="Unassembled WGS sequence"/>
</dbReference>
<reference evidence="2" key="1">
    <citation type="submission" date="2014-03" db="EMBL/GenBank/DDBJ databases">
        <title>The Genome Sequence of Puccinia striiformis f. sp. tritici PST-78.</title>
        <authorList>
            <consortium name="The Broad Institute Genome Sequencing Platform"/>
            <person name="Cuomo C."/>
            <person name="Hulbert S."/>
            <person name="Chen X."/>
            <person name="Walker B."/>
            <person name="Young S.K."/>
            <person name="Zeng Q."/>
            <person name="Gargeya S."/>
            <person name="Fitzgerald M."/>
            <person name="Haas B."/>
            <person name="Abouelleil A."/>
            <person name="Alvarado L."/>
            <person name="Arachchi H.M."/>
            <person name="Berlin A.M."/>
            <person name="Chapman S.B."/>
            <person name="Goldberg J."/>
            <person name="Griggs A."/>
            <person name="Gujja S."/>
            <person name="Hansen M."/>
            <person name="Howarth C."/>
            <person name="Imamovic A."/>
            <person name="Larimer J."/>
            <person name="McCowan C."/>
            <person name="Montmayeur A."/>
            <person name="Murphy C."/>
            <person name="Neiman D."/>
            <person name="Pearson M."/>
            <person name="Priest M."/>
            <person name="Roberts A."/>
            <person name="Saif S."/>
            <person name="Shea T."/>
            <person name="Sisk P."/>
            <person name="Sykes S."/>
            <person name="Wortman J."/>
            <person name="Nusbaum C."/>
            <person name="Birren B."/>
        </authorList>
    </citation>
    <scope>NUCLEOTIDE SEQUENCE [LARGE SCALE GENOMIC DNA]</scope>
    <source>
        <strain evidence="2">race PST-78</strain>
    </source>
</reference>
<proteinExistence type="predicted"/>
<feature type="non-terminal residue" evidence="1">
    <location>
        <position position="1"/>
    </location>
</feature>
<dbReference type="AlphaFoldDB" id="A0A0L0UJC0"/>
<accession>A0A0L0UJC0</accession>
<name>A0A0L0UJC0_9BASI</name>
<keyword evidence="2" id="KW-1185">Reference proteome</keyword>
<gene>
    <name evidence="1" type="ORF">PSTG_19518</name>
</gene>
<evidence type="ECO:0000313" key="1">
    <source>
        <dbReference type="EMBL" id="KNE87106.1"/>
    </source>
</evidence>
<comment type="caution">
    <text evidence="1">The sequence shown here is derived from an EMBL/GenBank/DDBJ whole genome shotgun (WGS) entry which is preliminary data.</text>
</comment>
<sequence length="156" mass="18072">RAGNLRALLDRPEFFPDALKPYVLNLQNLYNPKPFVPKYFRDPLKSESLTSSDCQKLVDYLNAKSGHANWAISSEWTYLSKADKRITAPLSSQCQLHRQFTHKDVEFSTWMSNPNNSIISVALTFPKVLHFARIEQIFTHVRRTTSDELISDTWLK</sequence>
<protein>
    <submittedName>
        <fullName evidence="1">Uncharacterized protein</fullName>
    </submittedName>
</protein>
<organism evidence="1 2">
    <name type="scientific">Puccinia striiformis f. sp. tritici PST-78</name>
    <dbReference type="NCBI Taxonomy" id="1165861"/>
    <lineage>
        <taxon>Eukaryota</taxon>
        <taxon>Fungi</taxon>
        <taxon>Dikarya</taxon>
        <taxon>Basidiomycota</taxon>
        <taxon>Pucciniomycotina</taxon>
        <taxon>Pucciniomycetes</taxon>
        <taxon>Pucciniales</taxon>
        <taxon>Pucciniaceae</taxon>
        <taxon>Puccinia</taxon>
    </lineage>
</organism>